<organism evidence="1 2">
    <name type="scientific">Candidatus Contendobacter odensis Run_B_J11</name>
    <dbReference type="NCBI Taxonomy" id="1400861"/>
    <lineage>
        <taxon>Bacteria</taxon>
        <taxon>Pseudomonadati</taxon>
        <taxon>Pseudomonadota</taxon>
        <taxon>Gammaproteobacteria</taxon>
        <taxon>Candidatus Competibacteraceae</taxon>
        <taxon>Candidatus Contendibacter</taxon>
    </lineage>
</organism>
<dbReference type="OrthoDB" id="5772208at2"/>
<evidence type="ECO:0000313" key="2">
    <source>
        <dbReference type="Proteomes" id="UP000019184"/>
    </source>
</evidence>
<dbReference type="AlphaFoldDB" id="A0A7U7GDZ9"/>
<gene>
    <name evidence="1" type="ORF">BN874_460015</name>
</gene>
<proteinExistence type="predicted"/>
<keyword evidence="2" id="KW-1185">Reference proteome</keyword>
<comment type="caution">
    <text evidence="1">The sequence shown here is derived from an EMBL/GenBank/DDBJ whole genome shotgun (WGS) entry which is preliminary data.</text>
</comment>
<dbReference type="Proteomes" id="UP000019184">
    <property type="component" value="Unassembled WGS sequence"/>
</dbReference>
<protein>
    <submittedName>
        <fullName evidence="1">Uncharacterized protein</fullName>
    </submittedName>
</protein>
<reference evidence="1 2" key="1">
    <citation type="journal article" date="2014" name="ISME J.">
        <title>Candidatus Competibacter-lineage genomes retrieved from metagenomes reveal functional metabolic diversity.</title>
        <authorList>
            <person name="McIlroy S.J."/>
            <person name="Albertsen M."/>
            <person name="Andresen E.K."/>
            <person name="Saunders A.M."/>
            <person name="Kristiansen R."/>
            <person name="Stokholm-Bjerregaard M."/>
            <person name="Nielsen K.L."/>
            <person name="Nielsen P.H."/>
        </authorList>
    </citation>
    <scope>NUCLEOTIDE SEQUENCE [LARGE SCALE GENOMIC DNA]</scope>
    <source>
        <strain evidence="1 2">Run_B_J11</strain>
    </source>
</reference>
<dbReference type="RefSeq" id="WP_034435074.1">
    <property type="nucleotide sequence ID" value="NZ_CBTK010000261.1"/>
</dbReference>
<sequence length="83" mass="9803">MLQAIELEMVIPADGKLPEAFRQFFGRKARVIVLAPEPVDAAEKSKDDSERLMQFAGTINWPMDDPVEWQRQQRSEWDREWDR</sequence>
<evidence type="ECO:0000313" key="1">
    <source>
        <dbReference type="EMBL" id="CDH46394.1"/>
    </source>
</evidence>
<accession>A0A7U7GDZ9</accession>
<name>A0A7U7GDZ9_9GAMM</name>
<dbReference type="EMBL" id="CBTK010000261">
    <property type="protein sequence ID" value="CDH46394.1"/>
    <property type="molecule type" value="Genomic_DNA"/>
</dbReference>